<dbReference type="InterPro" id="IPR042099">
    <property type="entry name" value="ANL_N_sf"/>
</dbReference>
<dbReference type="AlphaFoldDB" id="A0A918E8C5"/>
<dbReference type="RefSeq" id="WP_189141522.1">
    <property type="nucleotide sequence ID" value="NZ_BMNK01000010.1"/>
</dbReference>
<feature type="region of interest" description="Disordered" evidence="1">
    <location>
        <begin position="110"/>
        <end position="172"/>
    </location>
</feature>
<feature type="compositionally biased region" description="Low complexity" evidence="1">
    <location>
        <begin position="154"/>
        <end position="172"/>
    </location>
</feature>
<dbReference type="Pfam" id="PF13193">
    <property type="entry name" value="AMP-binding_C"/>
    <property type="match status" value="1"/>
</dbReference>
<dbReference type="GO" id="GO:0016878">
    <property type="term" value="F:acid-thiol ligase activity"/>
    <property type="evidence" value="ECO:0007669"/>
    <property type="project" value="UniProtKB-ARBA"/>
</dbReference>
<feature type="domain" description="AMP-binding enzyme C-terminal" evidence="3">
    <location>
        <begin position="461"/>
        <end position="531"/>
    </location>
</feature>
<dbReference type="Proteomes" id="UP000660745">
    <property type="component" value="Unassembled WGS sequence"/>
</dbReference>
<comment type="caution">
    <text evidence="4">The sequence shown here is derived from an EMBL/GenBank/DDBJ whole genome shotgun (WGS) entry which is preliminary data.</text>
</comment>
<dbReference type="Gene3D" id="3.40.50.12780">
    <property type="entry name" value="N-terminal domain of ligase-like"/>
    <property type="match status" value="1"/>
</dbReference>
<sequence>MLHSLSLSDVLAEHARSRPQVTAAVDGDVRLTYPDLDARVTRLADALAARGVTPGARVLWLGQNSHAVLELLLACSRLGAVFCPANWRQSEDELRFILDDLTPAAVIWQPSETTTPLHTTATTPPPPGSAATTPLPPPGSDSPTAPPPPPPSSDSPTAPALRAGTASGGTAEAGATRAAVWVRAGAEYEALVAGGAVRDFPQVADTEPTLALYTAAFEGRPNAALLSSAALLAHSTSLLVVRQMEPGFTFLDNGPLFHVGTMMFCLATFQIGGTNVFTPAFDAEEVCRLIDAERVTQAFLFGQMIDAVVAANRESKYDLSSLRFVSHSQEWDDMITVDDSPWCRSKMGGYGQTEVGGMLTFLGLAPGAAGFAGRPSPLAQVRILGPDGAEVPPGEVGEICARGKTLFSGYFARPDLNAVKSAYGWHHTGDLGRREPDGTITFIGPRLRMIKSGAENIYPAEVERALKTHPAVADAAVIGVPDPTWHQAVKAVVALAPGATATAEDIVSHVASQLASYKKPTHVAFVAAIPKRGFTPDYDALDTAHGGGNYPGA</sequence>
<keyword evidence="5" id="KW-1185">Reference proteome</keyword>
<evidence type="ECO:0000259" key="2">
    <source>
        <dbReference type="Pfam" id="PF00501"/>
    </source>
</evidence>
<feature type="compositionally biased region" description="Pro residues" evidence="1">
    <location>
        <begin position="123"/>
        <end position="153"/>
    </location>
</feature>
<feature type="domain" description="AMP-dependent synthetase/ligase" evidence="2">
    <location>
        <begin position="12"/>
        <end position="411"/>
    </location>
</feature>
<dbReference type="InterPro" id="IPR000873">
    <property type="entry name" value="AMP-dep_synth/lig_dom"/>
</dbReference>
<feature type="compositionally biased region" description="Low complexity" evidence="1">
    <location>
        <begin position="113"/>
        <end position="122"/>
    </location>
</feature>
<gene>
    <name evidence="4" type="ORF">GCM10012278_54010</name>
</gene>
<dbReference type="SUPFAM" id="SSF56801">
    <property type="entry name" value="Acetyl-CoA synthetase-like"/>
    <property type="match status" value="1"/>
</dbReference>
<dbReference type="InterPro" id="IPR050237">
    <property type="entry name" value="ATP-dep_AMP-bd_enzyme"/>
</dbReference>
<evidence type="ECO:0000256" key="1">
    <source>
        <dbReference type="SAM" id="MobiDB-lite"/>
    </source>
</evidence>
<dbReference type="InterPro" id="IPR025110">
    <property type="entry name" value="AMP-bd_C"/>
</dbReference>
<accession>A0A918E8C5</accession>
<dbReference type="PANTHER" id="PTHR43767">
    <property type="entry name" value="LONG-CHAIN-FATTY-ACID--COA LIGASE"/>
    <property type="match status" value="1"/>
</dbReference>
<dbReference type="CDD" id="cd17636">
    <property type="entry name" value="PtmA"/>
    <property type="match status" value="1"/>
</dbReference>
<evidence type="ECO:0000313" key="4">
    <source>
        <dbReference type="EMBL" id="GGP11234.1"/>
    </source>
</evidence>
<evidence type="ECO:0008006" key="6">
    <source>
        <dbReference type="Google" id="ProtNLM"/>
    </source>
</evidence>
<organism evidence="4 5">
    <name type="scientific">Nonomuraea glycinis</name>
    <dbReference type="NCBI Taxonomy" id="2047744"/>
    <lineage>
        <taxon>Bacteria</taxon>
        <taxon>Bacillati</taxon>
        <taxon>Actinomycetota</taxon>
        <taxon>Actinomycetes</taxon>
        <taxon>Streptosporangiales</taxon>
        <taxon>Streptosporangiaceae</taxon>
        <taxon>Nonomuraea</taxon>
    </lineage>
</organism>
<dbReference type="PANTHER" id="PTHR43767:SF1">
    <property type="entry name" value="NONRIBOSOMAL PEPTIDE SYNTHASE PES1 (EUROFUNG)-RELATED"/>
    <property type="match status" value="1"/>
</dbReference>
<name>A0A918E8C5_9ACTN</name>
<dbReference type="Gene3D" id="3.30.300.30">
    <property type="match status" value="1"/>
</dbReference>
<evidence type="ECO:0000313" key="5">
    <source>
        <dbReference type="Proteomes" id="UP000660745"/>
    </source>
</evidence>
<dbReference type="Pfam" id="PF00501">
    <property type="entry name" value="AMP-binding"/>
    <property type="match status" value="1"/>
</dbReference>
<dbReference type="InterPro" id="IPR045851">
    <property type="entry name" value="AMP-bd_C_sf"/>
</dbReference>
<reference evidence="4" key="2">
    <citation type="submission" date="2020-09" db="EMBL/GenBank/DDBJ databases">
        <authorList>
            <person name="Sun Q."/>
            <person name="Zhou Y."/>
        </authorList>
    </citation>
    <scope>NUCLEOTIDE SEQUENCE</scope>
    <source>
        <strain evidence="4">CGMCC 4.7430</strain>
    </source>
</reference>
<protein>
    <recommendedName>
        <fullName evidence="6">AMP-dependent synthetase</fullName>
    </recommendedName>
</protein>
<dbReference type="EMBL" id="BMNK01000010">
    <property type="protein sequence ID" value="GGP11234.1"/>
    <property type="molecule type" value="Genomic_DNA"/>
</dbReference>
<reference evidence="4" key="1">
    <citation type="journal article" date="2014" name="Int. J. Syst. Evol. Microbiol.">
        <title>Complete genome sequence of Corynebacterium casei LMG S-19264T (=DSM 44701T), isolated from a smear-ripened cheese.</title>
        <authorList>
            <consortium name="US DOE Joint Genome Institute (JGI-PGF)"/>
            <person name="Walter F."/>
            <person name="Albersmeier A."/>
            <person name="Kalinowski J."/>
            <person name="Ruckert C."/>
        </authorList>
    </citation>
    <scope>NUCLEOTIDE SEQUENCE</scope>
    <source>
        <strain evidence="4">CGMCC 4.7430</strain>
    </source>
</reference>
<evidence type="ECO:0000259" key="3">
    <source>
        <dbReference type="Pfam" id="PF13193"/>
    </source>
</evidence>
<proteinExistence type="predicted"/>